<evidence type="ECO:0000313" key="4">
    <source>
        <dbReference type="Proteomes" id="UP000313359"/>
    </source>
</evidence>
<dbReference type="Pfam" id="PF26640">
    <property type="entry name" value="DUF8212"/>
    <property type="match status" value="1"/>
</dbReference>
<feature type="domain" description="DUF8212" evidence="2">
    <location>
        <begin position="246"/>
        <end position="387"/>
    </location>
</feature>
<gene>
    <name evidence="3" type="ORF">L227DRAFT_520248</name>
</gene>
<accession>A0A5C2SSC5</accession>
<evidence type="ECO:0000313" key="3">
    <source>
        <dbReference type="EMBL" id="RPD64256.1"/>
    </source>
</evidence>
<name>A0A5C2SSC5_9APHY</name>
<dbReference type="OrthoDB" id="5122891at2759"/>
<dbReference type="STRING" id="1328759.A0A5C2SSC5"/>
<sequence length="622" mass="69646">MWLLDTSSGSFLHVDRPHEHRFAILSHVWRSNGELSFQDLRALQLNAERKRPTISRILLRNKGLNDSVLSKASDKIRGCCALARRHGYRWVWIDSCCIDKTSSTELSEAINSMYGWYAAADICFAYLEDVDDDHDPRLKDSKFRRSRWFSRGWTLQELIAPAVVVFVSQTWRLIGTKADLGDLVEEITGVDRATLTHAISLDSVSVARRMSWASKRKTTREEDRAYSLMGIFGVNMPTIYGEGPNSFRRLQEEILKHIPDQTIFLWGPILYDDEVLYRNLSPDSSSDDSRYWQSRSLFAWSPDAFINSRNIASIALEKLECRIGIRSALSDYAVTSHGISTRLPIIPLHHGTGKTTYLAVLASEDAEGRLLALLLYPQREGSGRYYVGHYVGRPQSPPYVHYRAVAIRSADILRNIQVQDVCIPYRQSSLVPRSPIHLVSPPKFRCPCDVIIPGWVIARLREDGFSTTLAAGGEEEADLTLHITETTAPSECALVLGGRNETIRIHMGRCTCMGRFLCVSVAGSGTPVSKRAATASTGDTLVELGPALMSPPAKSKDVGRVLTESLDPRCPTGHVASWEKGGKDFAYGLRRLRMTFSAWHTRQDVYTLEVHLDCAEDDVSGL</sequence>
<dbReference type="PANTHER" id="PTHR10622:SF10">
    <property type="entry name" value="HET DOMAIN-CONTAINING PROTEIN"/>
    <property type="match status" value="1"/>
</dbReference>
<proteinExistence type="predicted"/>
<dbReference type="InterPro" id="IPR010730">
    <property type="entry name" value="HET"/>
</dbReference>
<evidence type="ECO:0000259" key="1">
    <source>
        <dbReference type="Pfam" id="PF06985"/>
    </source>
</evidence>
<feature type="domain" description="Heterokaryon incompatibility" evidence="1">
    <location>
        <begin position="22"/>
        <end position="137"/>
    </location>
</feature>
<dbReference type="Proteomes" id="UP000313359">
    <property type="component" value="Unassembled WGS sequence"/>
</dbReference>
<dbReference type="InterPro" id="IPR058525">
    <property type="entry name" value="DUF8212"/>
</dbReference>
<protein>
    <submittedName>
        <fullName evidence="3">HET-domain-containing protein</fullName>
    </submittedName>
</protein>
<dbReference type="EMBL" id="ML122254">
    <property type="protein sequence ID" value="RPD64256.1"/>
    <property type="molecule type" value="Genomic_DNA"/>
</dbReference>
<keyword evidence="4" id="KW-1185">Reference proteome</keyword>
<reference evidence="3" key="1">
    <citation type="journal article" date="2018" name="Genome Biol. Evol.">
        <title>Genomics and development of Lentinus tigrinus, a white-rot wood-decaying mushroom with dimorphic fruiting bodies.</title>
        <authorList>
            <person name="Wu B."/>
            <person name="Xu Z."/>
            <person name="Knudson A."/>
            <person name="Carlson A."/>
            <person name="Chen N."/>
            <person name="Kovaka S."/>
            <person name="LaButti K."/>
            <person name="Lipzen A."/>
            <person name="Pennachio C."/>
            <person name="Riley R."/>
            <person name="Schakwitz W."/>
            <person name="Umezawa K."/>
            <person name="Ohm R.A."/>
            <person name="Grigoriev I.V."/>
            <person name="Nagy L.G."/>
            <person name="Gibbons J."/>
            <person name="Hibbett D."/>
        </authorList>
    </citation>
    <scope>NUCLEOTIDE SEQUENCE [LARGE SCALE GENOMIC DNA]</scope>
    <source>
        <strain evidence="3">ALCF2SS1-6</strain>
    </source>
</reference>
<dbReference type="PANTHER" id="PTHR10622">
    <property type="entry name" value="HET DOMAIN-CONTAINING PROTEIN"/>
    <property type="match status" value="1"/>
</dbReference>
<dbReference type="Pfam" id="PF06985">
    <property type="entry name" value="HET"/>
    <property type="match status" value="1"/>
</dbReference>
<evidence type="ECO:0000259" key="2">
    <source>
        <dbReference type="Pfam" id="PF26640"/>
    </source>
</evidence>
<organism evidence="3 4">
    <name type="scientific">Lentinus tigrinus ALCF2SS1-6</name>
    <dbReference type="NCBI Taxonomy" id="1328759"/>
    <lineage>
        <taxon>Eukaryota</taxon>
        <taxon>Fungi</taxon>
        <taxon>Dikarya</taxon>
        <taxon>Basidiomycota</taxon>
        <taxon>Agaricomycotina</taxon>
        <taxon>Agaricomycetes</taxon>
        <taxon>Polyporales</taxon>
        <taxon>Polyporaceae</taxon>
        <taxon>Lentinus</taxon>
    </lineage>
</organism>
<dbReference type="AlphaFoldDB" id="A0A5C2SSC5"/>